<dbReference type="Proteomes" id="UP000712281">
    <property type="component" value="Unassembled WGS sequence"/>
</dbReference>
<keyword evidence="1" id="KW-0175">Coiled coil</keyword>
<evidence type="ECO:0000256" key="1">
    <source>
        <dbReference type="SAM" id="Coils"/>
    </source>
</evidence>
<name>A0A8S9MLL3_BRACR</name>
<evidence type="ECO:0000313" key="4">
    <source>
        <dbReference type="Proteomes" id="UP000712281"/>
    </source>
</evidence>
<proteinExistence type="predicted"/>
<feature type="compositionally biased region" description="Basic residues" evidence="2">
    <location>
        <begin position="1"/>
        <end position="12"/>
    </location>
</feature>
<feature type="coiled-coil region" evidence="1">
    <location>
        <begin position="25"/>
        <end position="59"/>
    </location>
</feature>
<feature type="region of interest" description="Disordered" evidence="2">
    <location>
        <begin position="1"/>
        <end position="20"/>
    </location>
</feature>
<organism evidence="3 4">
    <name type="scientific">Brassica cretica</name>
    <name type="common">Mustard</name>
    <dbReference type="NCBI Taxonomy" id="69181"/>
    <lineage>
        <taxon>Eukaryota</taxon>
        <taxon>Viridiplantae</taxon>
        <taxon>Streptophyta</taxon>
        <taxon>Embryophyta</taxon>
        <taxon>Tracheophyta</taxon>
        <taxon>Spermatophyta</taxon>
        <taxon>Magnoliopsida</taxon>
        <taxon>eudicotyledons</taxon>
        <taxon>Gunneridae</taxon>
        <taxon>Pentapetalae</taxon>
        <taxon>rosids</taxon>
        <taxon>malvids</taxon>
        <taxon>Brassicales</taxon>
        <taxon>Brassicaceae</taxon>
        <taxon>Brassiceae</taxon>
        <taxon>Brassica</taxon>
    </lineage>
</organism>
<accession>A0A8S9MLL3</accession>
<dbReference type="EMBL" id="QGKW02000007">
    <property type="protein sequence ID" value="KAF2620795.1"/>
    <property type="molecule type" value="Genomic_DNA"/>
</dbReference>
<dbReference type="AlphaFoldDB" id="A0A8S9MLL3"/>
<comment type="caution">
    <text evidence="3">The sequence shown here is derived from an EMBL/GenBank/DDBJ whole genome shotgun (WGS) entry which is preliminary data.</text>
</comment>
<evidence type="ECO:0000256" key="2">
    <source>
        <dbReference type="SAM" id="MobiDB-lite"/>
    </source>
</evidence>
<evidence type="ECO:0000313" key="3">
    <source>
        <dbReference type="EMBL" id="KAF2620795.1"/>
    </source>
</evidence>
<gene>
    <name evidence="3" type="ORF">F2Q68_00042044</name>
</gene>
<protein>
    <submittedName>
        <fullName evidence="3">Uncharacterized protein</fullName>
    </submittedName>
</protein>
<sequence>MDHKAWPWKKKSTEKSNGISSNEEIGKLVADKIQLENRLTSLNDKLTSVEAESNKHKSETQEAIFEGMQSKQIMWMQDTELE</sequence>
<reference evidence="3" key="1">
    <citation type="submission" date="2019-12" db="EMBL/GenBank/DDBJ databases">
        <title>Genome sequencing and annotation of Brassica cretica.</title>
        <authorList>
            <person name="Studholme D.J."/>
            <person name="Sarris P.F."/>
        </authorList>
    </citation>
    <scope>NUCLEOTIDE SEQUENCE</scope>
    <source>
        <strain evidence="3">PFS-001/15</strain>
        <tissue evidence="3">Leaf</tissue>
    </source>
</reference>